<feature type="domain" description="TRAF3-interacting protein 1 N-terminal" evidence="9">
    <location>
        <begin position="7"/>
        <end position="42"/>
    </location>
</feature>
<evidence type="ECO:0000256" key="2">
    <source>
        <dbReference type="ARBA" id="ARBA00004430"/>
    </source>
</evidence>
<evidence type="ECO:0000313" key="10">
    <source>
        <dbReference type="Ensembl" id="ENSZALP00000017065.1"/>
    </source>
</evidence>
<evidence type="ECO:0000256" key="8">
    <source>
        <dbReference type="ARBA" id="ARBA00043971"/>
    </source>
</evidence>
<evidence type="ECO:0000256" key="3">
    <source>
        <dbReference type="ARBA" id="ARBA00022490"/>
    </source>
</evidence>
<organism evidence="10 11">
    <name type="scientific">Zonotrichia albicollis</name>
    <name type="common">White-throated sparrow</name>
    <name type="synonym">Fringilla albicollis</name>
    <dbReference type="NCBI Taxonomy" id="44394"/>
    <lineage>
        <taxon>Eukaryota</taxon>
        <taxon>Metazoa</taxon>
        <taxon>Chordata</taxon>
        <taxon>Craniata</taxon>
        <taxon>Vertebrata</taxon>
        <taxon>Euteleostomi</taxon>
        <taxon>Archelosauria</taxon>
        <taxon>Archosauria</taxon>
        <taxon>Dinosauria</taxon>
        <taxon>Saurischia</taxon>
        <taxon>Theropoda</taxon>
        <taxon>Coelurosauria</taxon>
        <taxon>Aves</taxon>
        <taxon>Neognathae</taxon>
        <taxon>Neoaves</taxon>
        <taxon>Telluraves</taxon>
        <taxon>Australaves</taxon>
        <taxon>Passeriformes</taxon>
        <taxon>Passerellidae</taxon>
        <taxon>Zonotrichia</taxon>
    </lineage>
</organism>
<dbReference type="PANTHER" id="PTHR31363:SF0">
    <property type="entry name" value="TRAF3-INTERACTING PROTEIN 1"/>
    <property type="match status" value="1"/>
</dbReference>
<evidence type="ECO:0000256" key="1">
    <source>
        <dbReference type="ARBA" id="ARBA00004120"/>
    </source>
</evidence>
<dbReference type="PANTHER" id="PTHR31363">
    <property type="entry name" value="TRAF3-INTERACTING PROTEIN 1"/>
    <property type="match status" value="1"/>
</dbReference>
<evidence type="ECO:0000256" key="4">
    <source>
        <dbReference type="ARBA" id="ARBA00022794"/>
    </source>
</evidence>
<dbReference type="GO" id="GO:0008017">
    <property type="term" value="F:microtubule binding"/>
    <property type="evidence" value="ECO:0007669"/>
    <property type="project" value="InterPro"/>
</dbReference>
<accession>A0A8D2N3B0</accession>
<comment type="subcellular location">
    <subcellularLocation>
        <location evidence="2">Cytoplasm</location>
        <location evidence="2">Cytoskeleton</location>
        <location evidence="2">Cilium axoneme</location>
    </subcellularLocation>
    <subcellularLocation>
        <location evidence="1">Cytoplasm</location>
        <location evidence="1">Cytoskeleton</location>
        <location evidence="1">Cilium basal body</location>
    </subcellularLocation>
</comment>
<dbReference type="GO" id="GO:0070507">
    <property type="term" value="P:regulation of microtubule cytoskeleton organization"/>
    <property type="evidence" value="ECO:0007669"/>
    <property type="project" value="TreeGrafter"/>
</dbReference>
<reference evidence="10" key="1">
    <citation type="submission" date="2025-08" db="UniProtKB">
        <authorList>
            <consortium name="Ensembl"/>
        </authorList>
    </citation>
    <scope>IDENTIFICATION</scope>
</reference>
<protein>
    <recommendedName>
        <fullName evidence="9">TRAF3-interacting protein 1 N-terminal domain-containing protein</fullName>
    </recommendedName>
</protein>
<dbReference type="GO" id="GO:0030992">
    <property type="term" value="C:intraciliary transport particle B"/>
    <property type="evidence" value="ECO:0007669"/>
    <property type="project" value="TreeGrafter"/>
</dbReference>
<reference evidence="10" key="2">
    <citation type="submission" date="2025-09" db="UniProtKB">
        <authorList>
            <consortium name="Ensembl"/>
        </authorList>
    </citation>
    <scope>IDENTIFICATION</scope>
</reference>
<evidence type="ECO:0000313" key="11">
    <source>
        <dbReference type="Proteomes" id="UP000694413"/>
    </source>
</evidence>
<evidence type="ECO:0000256" key="7">
    <source>
        <dbReference type="ARBA" id="ARBA00023273"/>
    </source>
</evidence>
<evidence type="ECO:0000256" key="6">
    <source>
        <dbReference type="ARBA" id="ARBA00023212"/>
    </source>
</evidence>
<dbReference type="Gene3D" id="1.10.418.50">
    <property type="entry name" value="Microtubule-binding protein MIP-T3"/>
    <property type="match status" value="1"/>
</dbReference>
<dbReference type="Ensembl" id="ENSZALT00000022796.1">
    <property type="protein sequence ID" value="ENSZALP00000017065.1"/>
    <property type="gene ID" value="ENSZALG00000013842.1"/>
</dbReference>
<sequence>MNEAVSRQTRETLGQVIRKPPLTDALLSKPPFRYLHDLISEVGVWG</sequence>
<dbReference type="InterPro" id="IPR042576">
    <property type="entry name" value="TRAF3IP1_N_sf"/>
</dbReference>
<evidence type="ECO:0000256" key="5">
    <source>
        <dbReference type="ARBA" id="ARBA00023054"/>
    </source>
</evidence>
<keyword evidence="5" id="KW-0175">Coiled coil</keyword>
<dbReference type="InterPro" id="IPR018799">
    <property type="entry name" value="TRAF3IP1"/>
</dbReference>
<dbReference type="Pfam" id="PF10243">
    <property type="entry name" value="MIP-T3"/>
    <property type="match status" value="1"/>
</dbReference>
<evidence type="ECO:0000259" key="9">
    <source>
        <dbReference type="Pfam" id="PF10243"/>
    </source>
</evidence>
<dbReference type="InterPro" id="IPR040468">
    <property type="entry name" value="TRAF3IP1_N"/>
</dbReference>
<dbReference type="Proteomes" id="UP000694413">
    <property type="component" value="Unassembled WGS sequence"/>
</dbReference>
<dbReference type="GO" id="GO:0005930">
    <property type="term" value="C:axoneme"/>
    <property type="evidence" value="ECO:0007669"/>
    <property type="project" value="UniProtKB-SubCell"/>
</dbReference>
<comment type="similarity">
    <text evidence="8">Belongs to the TRAF3IP1 family.</text>
</comment>
<proteinExistence type="inferred from homology"/>
<name>A0A8D2N3B0_ZONAL</name>
<dbReference type="GO" id="GO:0036064">
    <property type="term" value="C:ciliary basal body"/>
    <property type="evidence" value="ECO:0007669"/>
    <property type="project" value="TreeGrafter"/>
</dbReference>
<dbReference type="GO" id="GO:0042073">
    <property type="term" value="P:intraciliary transport"/>
    <property type="evidence" value="ECO:0007669"/>
    <property type="project" value="TreeGrafter"/>
</dbReference>
<keyword evidence="4" id="KW-0970">Cilium biogenesis/degradation</keyword>
<keyword evidence="7" id="KW-0966">Cell projection</keyword>
<dbReference type="AlphaFoldDB" id="A0A8D2N3B0"/>
<keyword evidence="3" id="KW-0963">Cytoplasm</keyword>
<dbReference type="GO" id="GO:0060271">
    <property type="term" value="P:cilium assembly"/>
    <property type="evidence" value="ECO:0007669"/>
    <property type="project" value="TreeGrafter"/>
</dbReference>
<keyword evidence="6" id="KW-0206">Cytoskeleton</keyword>
<keyword evidence="11" id="KW-1185">Reference proteome</keyword>